<keyword evidence="4 9" id="KW-0808">Transferase</keyword>
<evidence type="ECO:0000256" key="6">
    <source>
        <dbReference type="ARBA" id="ARBA00023098"/>
    </source>
</evidence>
<dbReference type="Pfam" id="PF08541">
    <property type="entry name" value="ACP_syn_III_C"/>
    <property type="match status" value="1"/>
</dbReference>
<dbReference type="PANTHER" id="PTHR34069">
    <property type="entry name" value="3-OXOACYL-[ACYL-CARRIER-PROTEIN] SYNTHASE 3"/>
    <property type="match status" value="1"/>
</dbReference>
<feature type="region of interest" description="ACP-binding" evidence="9">
    <location>
        <begin position="261"/>
        <end position="265"/>
    </location>
</feature>
<dbReference type="Proteomes" id="UP000192939">
    <property type="component" value="Unassembled WGS sequence"/>
</dbReference>
<keyword evidence="2 9" id="KW-0963">Cytoplasm</keyword>
<keyword evidence="3 9" id="KW-0444">Lipid biosynthesis</keyword>
<feature type="active site" evidence="9">
    <location>
        <position position="290"/>
    </location>
</feature>
<name>A0ABY1M380_9BACL</name>
<evidence type="ECO:0000256" key="9">
    <source>
        <dbReference type="HAMAP-Rule" id="MF_01815"/>
    </source>
</evidence>
<dbReference type="EMBL" id="FXAE01000037">
    <property type="protein sequence ID" value="SMF46218.1"/>
    <property type="molecule type" value="Genomic_DNA"/>
</dbReference>
<keyword evidence="8 9" id="KW-0012">Acyltransferase</keyword>
<comment type="similarity">
    <text evidence="1 9">Belongs to the thiolase-like superfamily. FabH family.</text>
</comment>
<dbReference type="InterPro" id="IPR016039">
    <property type="entry name" value="Thiolase-like"/>
</dbReference>
<comment type="pathway">
    <text evidence="9">Lipid metabolism; fatty acid biosynthesis.</text>
</comment>
<dbReference type="EC" id="2.3.1.180" evidence="9"/>
<sequence>MTVQTPQSKARITAIGTYVPDKILTNADLEQLVDTSDEWIVQRTGIKERHITAENEFTSHLSIQAVERLRETYKTSLDDVDFIITSTTTPDYSFPTVSCRIQEHFGMEQAGAIDLNATCAGFAYALHLANGMISAGLHRKILVVAGETMSKITDYTDRSTCILFGDGAGAVLVEATPEAEAEWPGFESFILGTNGSGGIHVYRTGLSDQMNGEPLEGKGKIVQNGREVFKWAVRTVTAGIEQLLEQAGLAREDIDWFVPHSANLRMIESICEKADLPLAKTLQSVQDMGNTSSASIPLALQTGVDKGRLKYGDRVLVYGFGSGLTHAGLILRWAVPDLPQT</sequence>
<accession>A0ABY1M380</accession>
<proteinExistence type="inferred from homology"/>
<dbReference type="CDD" id="cd00830">
    <property type="entry name" value="KAS_III"/>
    <property type="match status" value="1"/>
</dbReference>
<evidence type="ECO:0000313" key="12">
    <source>
        <dbReference type="EMBL" id="SMF46218.1"/>
    </source>
</evidence>
<reference evidence="12 13" key="1">
    <citation type="submission" date="2017-04" db="EMBL/GenBank/DDBJ databases">
        <authorList>
            <person name="Varghese N."/>
            <person name="Submissions S."/>
        </authorList>
    </citation>
    <scope>NUCLEOTIDE SEQUENCE [LARGE SCALE GENOMIC DNA]</scope>
    <source>
        <strain evidence="12 13">J12</strain>
    </source>
</reference>
<comment type="caution">
    <text evidence="12">The sequence shown here is derived from an EMBL/GenBank/DDBJ whole genome shotgun (WGS) entry which is preliminary data.</text>
</comment>
<comment type="function">
    <text evidence="9">Catalyzes the condensation reaction of fatty acid synthesis by the addition to an acyl acceptor of two carbons from malonyl-ACP. Catalyzes the first condensation reaction which initiates fatty acid synthesis and may therefore play a role in governing the total rate of fatty acid production. Possesses both acetoacetyl-ACP synthase and acetyl transacylase activities. Its substrate specificity determines the biosynthesis of branched-chain and/or straight-chain of fatty acids.</text>
</comment>
<dbReference type="InterPro" id="IPR004655">
    <property type="entry name" value="FabH"/>
</dbReference>
<gene>
    <name evidence="9" type="primary">fabH</name>
    <name evidence="12" type="ORF">SAMN02744124_03215</name>
</gene>
<evidence type="ECO:0000256" key="3">
    <source>
        <dbReference type="ARBA" id="ARBA00022516"/>
    </source>
</evidence>
<evidence type="ECO:0000313" key="13">
    <source>
        <dbReference type="Proteomes" id="UP000192939"/>
    </source>
</evidence>
<dbReference type="Pfam" id="PF08545">
    <property type="entry name" value="ACP_syn_III"/>
    <property type="match status" value="1"/>
</dbReference>
<keyword evidence="5 9" id="KW-0276">Fatty acid metabolism</keyword>
<keyword evidence="13" id="KW-1185">Reference proteome</keyword>
<evidence type="ECO:0000256" key="7">
    <source>
        <dbReference type="ARBA" id="ARBA00023160"/>
    </source>
</evidence>
<dbReference type="PANTHER" id="PTHR34069:SF2">
    <property type="entry name" value="BETA-KETOACYL-[ACYL-CARRIER-PROTEIN] SYNTHASE III"/>
    <property type="match status" value="1"/>
</dbReference>
<protein>
    <recommendedName>
        <fullName evidence="9">Beta-ketoacyl-[acyl-carrier-protein] synthase III</fullName>
        <shortName evidence="9">Beta-ketoacyl-ACP synthase III</shortName>
        <shortName evidence="9">KAS III</shortName>
        <ecNumber evidence="9">2.3.1.180</ecNumber>
    </recommendedName>
    <alternativeName>
        <fullName evidence="9">3-oxoacyl-[acyl-carrier-protein] synthase 3</fullName>
    </alternativeName>
    <alternativeName>
        <fullName evidence="9">3-oxoacyl-[acyl-carrier-protein] synthase III</fullName>
    </alternativeName>
</protein>
<evidence type="ECO:0000256" key="4">
    <source>
        <dbReference type="ARBA" id="ARBA00022679"/>
    </source>
</evidence>
<organism evidence="12 13">
    <name type="scientific">Paenibacillus barengoltzii J12</name>
    <dbReference type="NCBI Taxonomy" id="935846"/>
    <lineage>
        <taxon>Bacteria</taxon>
        <taxon>Bacillati</taxon>
        <taxon>Bacillota</taxon>
        <taxon>Bacilli</taxon>
        <taxon>Bacillales</taxon>
        <taxon>Paenibacillaceae</taxon>
        <taxon>Paenibacillus</taxon>
    </lineage>
</organism>
<dbReference type="InterPro" id="IPR013747">
    <property type="entry name" value="ACP_syn_III_C"/>
</dbReference>
<feature type="domain" description="Beta-ketoacyl-[acyl-carrier-protein] synthase III N-terminal" evidence="11">
    <location>
        <begin position="113"/>
        <end position="181"/>
    </location>
</feature>
<dbReference type="HAMAP" id="MF_01815">
    <property type="entry name" value="FabH"/>
    <property type="match status" value="1"/>
</dbReference>
<keyword evidence="7 9" id="KW-0275">Fatty acid biosynthesis</keyword>
<dbReference type="Gene3D" id="3.40.47.10">
    <property type="match status" value="1"/>
</dbReference>
<dbReference type="SUPFAM" id="SSF53901">
    <property type="entry name" value="Thiolase-like"/>
    <property type="match status" value="1"/>
</dbReference>
<comment type="subunit">
    <text evidence="9">Homodimer.</text>
</comment>
<comment type="catalytic activity">
    <reaction evidence="9">
        <text>malonyl-[ACP] + acetyl-CoA + H(+) = 3-oxobutanoyl-[ACP] + CO2 + CoA</text>
        <dbReference type="Rhea" id="RHEA:12080"/>
        <dbReference type="Rhea" id="RHEA-COMP:9623"/>
        <dbReference type="Rhea" id="RHEA-COMP:9625"/>
        <dbReference type="ChEBI" id="CHEBI:15378"/>
        <dbReference type="ChEBI" id="CHEBI:16526"/>
        <dbReference type="ChEBI" id="CHEBI:57287"/>
        <dbReference type="ChEBI" id="CHEBI:57288"/>
        <dbReference type="ChEBI" id="CHEBI:78449"/>
        <dbReference type="ChEBI" id="CHEBI:78450"/>
        <dbReference type="EC" id="2.3.1.180"/>
    </reaction>
</comment>
<evidence type="ECO:0000259" key="11">
    <source>
        <dbReference type="Pfam" id="PF08545"/>
    </source>
</evidence>
<keyword evidence="6 9" id="KW-0443">Lipid metabolism</keyword>
<feature type="domain" description="Beta-ketoacyl-[acyl-carrier-protein] synthase III C-terminal" evidence="10">
    <location>
        <begin position="244"/>
        <end position="333"/>
    </location>
</feature>
<feature type="active site" evidence="9">
    <location>
        <position position="119"/>
    </location>
</feature>
<evidence type="ECO:0000256" key="8">
    <source>
        <dbReference type="ARBA" id="ARBA00023315"/>
    </source>
</evidence>
<comment type="domain">
    <text evidence="9">The last Arg residue of the ACP-binding site is essential for the weak association between ACP/AcpP and FabH.</text>
</comment>
<evidence type="ECO:0000256" key="2">
    <source>
        <dbReference type="ARBA" id="ARBA00022490"/>
    </source>
</evidence>
<keyword evidence="9" id="KW-0511">Multifunctional enzyme</keyword>
<feature type="active site" evidence="9">
    <location>
        <position position="260"/>
    </location>
</feature>
<comment type="subcellular location">
    <subcellularLocation>
        <location evidence="9">Cytoplasm</location>
    </subcellularLocation>
</comment>
<evidence type="ECO:0000259" key="10">
    <source>
        <dbReference type="Pfam" id="PF08541"/>
    </source>
</evidence>
<dbReference type="NCBIfam" id="TIGR00747">
    <property type="entry name" value="fabH"/>
    <property type="match status" value="1"/>
</dbReference>
<dbReference type="NCBIfam" id="NF006829">
    <property type="entry name" value="PRK09352.1"/>
    <property type="match status" value="1"/>
</dbReference>
<dbReference type="RefSeq" id="WP_085279406.1">
    <property type="nucleotide sequence ID" value="NZ_FXAE01000037.1"/>
</dbReference>
<dbReference type="InterPro" id="IPR013751">
    <property type="entry name" value="ACP_syn_III_N"/>
</dbReference>
<evidence type="ECO:0000256" key="5">
    <source>
        <dbReference type="ARBA" id="ARBA00022832"/>
    </source>
</evidence>
<evidence type="ECO:0000256" key="1">
    <source>
        <dbReference type="ARBA" id="ARBA00008642"/>
    </source>
</evidence>